<sequence>MKHLFLITALLSSFSFAQEPTEPKQIQILPSEQQNIQKPFIEKKDQCQLDDKAERSGCCSHHDGVCGCSGGRAQCCDGSLSPSCGC</sequence>
<evidence type="ECO:0000256" key="1">
    <source>
        <dbReference type="SAM" id="SignalP"/>
    </source>
</evidence>
<evidence type="ECO:0000313" key="2">
    <source>
        <dbReference type="EMBL" id="PTQ86522.1"/>
    </source>
</evidence>
<reference evidence="2 3" key="1">
    <citation type="submission" date="2018-04" db="EMBL/GenBank/DDBJ databases">
        <title>Genomic Encyclopedia of Archaeal and Bacterial Type Strains, Phase II (KMG-II): from individual species to whole genera.</title>
        <authorList>
            <person name="Goeker M."/>
        </authorList>
    </citation>
    <scope>NUCLEOTIDE SEQUENCE [LARGE SCALE GENOMIC DNA]</scope>
    <source>
        <strain evidence="2 3">DSM 5822</strain>
    </source>
</reference>
<feature type="signal peptide" evidence="1">
    <location>
        <begin position="1"/>
        <end position="17"/>
    </location>
</feature>
<organism evidence="2 3">
    <name type="scientific">Agitococcus lubricus</name>
    <dbReference type="NCBI Taxonomy" id="1077255"/>
    <lineage>
        <taxon>Bacteria</taxon>
        <taxon>Pseudomonadati</taxon>
        <taxon>Pseudomonadota</taxon>
        <taxon>Gammaproteobacteria</taxon>
        <taxon>Moraxellales</taxon>
        <taxon>Moraxellaceae</taxon>
        <taxon>Agitococcus</taxon>
    </lineage>
</organism>
<dbReference type="AlphaFoldDB" id="A0A2T5IRR2"/>
<dbReference type="EMBL" id="QAON01000043">
    <property type="protein sequence ID" value="PTQ86522.1"/>
    <property type="molecule type" value="Genomic_DNA"/>
</dbReference>
<dbReference type="Proteomes" id="UP000244223">
    <property type="component" value="Unassembled WGS sequence"/>
</dbReference>
<protein>
    <submittedName>
        <fullName evidence="2">Uncharacterized protein</fullName>
    </submittedName>
</protein>
<name>A0A2T5IRR2_9GAMM</name>
<accession>A0A2T5IRR2</accession>
<proteinExistence type="predicted"/>
<comment type="caution">
    <text evidence="2">The sequence shown here is derived from an EMBL/GenBank/DDBJ whole genome shotgun (WGS) entry which is preliminary data.</text>
</comment>
<dbReference type="OrthoDB" id="9554587at2"/>
<keyword evidence="3" id="KW-1185">Reference proteome</keyword>
<keyword evidence="1" id="KW-0732">Signal</keyword>
<evidence type="ECO:0000313" key="3">
    <source>
        <dbReference type="Proteomes" id="UP000244223"/>
    </source>
</evidence>
<feature type="chain" id="PRO_5015643792" evidence="1">
    <location>
        <begin position="18"/>
        <end position="86"/>
    </location>
</feature>
<gene>
    <name evidence="2" type="ORF">C8N29_1432</name>
</gene>
<dbReference type="RefSeq" id="WP_146164496.1">
    <property type="nucleotide sequence ID" value="NZ_QAON01000043.1"/>
</dbReference>